<organism evidence="2 3">
    <name type="scientific">Rhodophyticola porphyridii</name>
    <dbReference type="NCBI Taxonomy" id="1852017"/>
    <lineage>
        <taxon>Bacteria</taxon>
        <taxon>Pseudomonadati</taxon>
        <taxon>Pseudomonadota</taxon>
        <taxon>Alphaproteobacteria</taxon>
        <taxon>Rhodobacterales</taxon>
        <taxon>Roseobacteraceae</taxon>
        <taxon>Rhodophyticola</taxon>
    </lineage>
</organism>
<accession>A0A3L9Y3G7</accession>
<dbReference type="PANTHER" id="PTHR43300">
    <property type="entry name" value="ACETYLTRANSFERASE"/>
    <property type="match status" value="1"/>
</dbReference>
<gene>
    <name evidence="2" type="ORF">D9R08_18630</name>
</gene>
<dbReference type="InterPro" id="IPR050179">
    <property type="entry name" value="Trans_hexapeptide_repeat"/>
</dbReference>
<dbReference type="EMBL" id="RCNT01000015">
    <property type="protein sequence ID" value="RMA40646.1"/>
    <property type="molecule type" value="Genomic_DNA"/>
</dbReference>
<dbReference type="Proteomes" id="UP000281343">
    <property type="component" value="Unassembled WGS sequence"/>
</dbReference>
<comment type="caution">
    <text evidence="2">The sequence shown here is derived from an EMBL/GenBank/DDBJ whole genome shotgun (WGS) entry which is preliminary data.</text>
</comment>
<dbReference type="AlphaFoldDB" id="A0A3L9Y3G7"/>
<dbReference type="Pfam" id="PF00132">
    <property type="entry name" value="Hexapep"/>
    <property type="match status" value="1"/>
</dbReference>
<dbReference type="GO" id="GO:0016740">
    <property type="term" value="F:transferase activity"/>
    <property type="evidence" value="ECO:0007669"/>
    <property type="project" value="UniProtKB-KW"/>
</dbReference>
<dbReference type="InterPro" id="IPR001451">
    <property type="entry name" value="Hexapep"/>
</dbReference>
<proteinExistence type="inferred from homology"/>
<dbReference type="SUPFAM" id="SSF51161">
    <property type="entry name" value="Trimeric LpxA-like enzymes"/>
    <property type="match status" value="1"/>
</dbReference>
<dbReference type="InterPro" id="IPR011004">
    <property type="entry name" value="Trimer_LpxA-like_sf"/>
</dbReference>
<evidence type="ECO:0000313" key="3">
    <source>
        <dbReference type="Proteomes" id="UP000281343"/>
    </source>
</evidence>
<protein>
    <submittedName>
        <fullName evidence="2">Antibiotic acetyltransferase</fullName>
    </submittedName>
</protein>
<sequence>MPFPSPDTALPVRLPDGTALPFNVFLSAVIKHPRVEIGDYTYYSDFDPPRDALGWVSRIAPYIMPHSSERLIIGKFGQFAQGTRFVTASANHRMDGISTYPFSIFDPARILGYPRSLPQGRDTVVGHDVWIGMNSIILPGAQIGNGVIVSAGSVVSGSIPDYAVIAGNRAEVVRMRFSQDQIARLNDIAWWDWPIDKILENEAAITGGDVEVLGRA</sequence>
<evidence type="ECO:0000256" key="1">
    <source>
        <dbReference type="ARBA" id="ARBA00007274"/>
    </source>
</evidence>
<keyword evidence="2" id="KW-0808">Transferase</keyword>
<dbReference type="Gene3D" id="2.160.10.10">
    <property type="entry name" value="Hexapeptide repeat proteins"/>
    <property type="match status" value="1"/>
</dbReference>
<keyword evidence="3" id="KW-1185">Reference proteome</keyword>
<dbReference type="PANTHER" id="PTHR43300:SF11">
    <property type="entry name" value="ACETYLTRANSFERASE RV3034C-RELATED"/>
    <property type="match status" value="1"/>
</dbReference>
<dbReference type="RefSeq" id="WP_121899625.1">
    <property type="nucleotide sequence ID" value="NZ_RCNT01000015.1"/>
</dbReference>
<dbReference type="CDD" id="cd03349">
    <property type="entry name" value="LbH_XAT"/>
    <property type="match status" value="1"/>
</dbReference>
<name>A0A3L9Y3G7_9RHOB</name>
<dbReference type="OrthoDB" id="9815592at2"/>
<evidence type="ECO:0000313" key="2">
    <source>
        <dbReference type="EMBL" id="RMA40646.1"/>
    </source>
</evidence>
<comment type="similarity">
    <text evidence="1">Belongs to the transferase hexapeptide repeat family.</text>
</comment>
<reference evidence="2 3" key="1">
    <citation type="submission" date="2018-10" db="EMBL/GenBank/DDBJ databases">
        <authorList>
            <person name="Jung H.S."/>
            <person name="Jeon C.O."/>
        </authorList>
    </citation>
    <scope>NUCLEOTIDE SEQUENCE [LARGE SCALE GENOMIC DNA]</scope>
    <source>
        <strain evidence="2 3">MA-7-27</strain>
    </source>
</reference>